<reference evidence="1 2" key="1">
    <citation type="journal article" date="2019" name="Sci. Rep.">
        <title>Orb-weaving spider Araneus ventricosus genome elucidates the spidroin gene catalogue.</title>
        <authorList>
            <person name="Kono N."/>
            <person name="Nakamura H."/>
            <person name="Ohtoshi R."/>
            <person name="Moran D.A.P."/>
            <person name="Shinohara A."/>
            <person name="Yoshida Y."/>
            <person name="Fujiwara M."/>
            <person name="Mori M."/>
            <person name="Tomita M."/>
            <person name="Arakawa K."/>
        </authorList>
    </citation>
    <scope>NUCLEOTIDE SEQUENCE [LARGE SCALE GENOMIC DNA]</scope>
</reference>
<dbReference type="AlphaFoldDB" id="A0A4Y2PY63"/>
<dbReference type="Proteomes" id="UP000499080">
    <property type="component" value="Unassembled WGS sequence"/>
</dbReference>
<organism evidence="1 2">
    <name type="scientific">Araneus ventricosus</name>
    <name type="common">Orbweaver spider</name>
    <name type="synonym">Epeira ventricosa</name>
    <dbReference type="NCBI Taxonomy" id="182803"/>
    <lineage>
        <taxon>Eukaryota</taxon>
        <taxon>Metazoa</taxon>
        <taxon>Ecdysozoa</taxon>
        <taxon>Arthropoda</taxon>
        <taxon>Chelicerata</taxon>
        <taxon>Arachnida</taxon>
        <taxon>Araneae</taxon>
        <taxon>Araneomorphae</taxon>
        <taxon>Entelegynae</taxon>
        <taxon>Araneoidea</taxon>
        <taxon>Araneidae</taxon>
        <taxon>Araneus</taxon>
    </lineage>
</organism>
<dbReference type="EMBL" id="BGPR01217563">
    <property type="protein sequence ID" value="GBN55520.1"/>
    <property type="molecule type" value="Genomic_DNA"/>
</dbReference>
<keyword evidence="2" id="KW-1185">Reference proteome</keyword>
<accession>A0A4Y2PY63</accession>
<proteinExistence type="predicted"/>
<sequence>MASVQENGADQPNNIVEMFVDLK</sequence>
<evidence type="ECO:0000313" key="1">
    <source>
        <dbReference type="EMBL" id="GBN55520.1"/>
    </source>
</evidence>
<feature type="non-terminal residue" evidence="1">
    <location>
        <position position="23"/>
    </location>
</feature>
<comment type="caution">
    <text evidence="1">The sequence shown here is derived from an EMBL/GenBank/DDBJ whole genome shotgun (WGS) entry which is preliminary data.</text>
</comment>
<protein>
    <submittedName>
        <fullName evidence="1">Uncharacterized protein</fullName>
    </submittedName>
</protein>
<gene>
    <name evidence="1" type="ORF">AVEN_163264_1</name>
</gene>
<name>A0A4Y2PY63_ARAVE</name>
<evidence type="ECO:0000313" key="2">
    <source>
        <dbReference type="Proteomes" id="UP000499080"/>
    </source>
</evidence>